<organism evidence="4 5">
    <name type="scientific">Aliidiomarina halalkaliphila</name>
    <dbReference type="NCBI Taxonomy" id="2593535"/>
    <lineage>
        <taxon>Bacteria</taxon>
        <taxon>Pseudomonadati</taxon>
        <taxon>Pseudomonadota</taxon>
        <taxon>Gammaproteobacteria</taxon>
        <taxon>Alteromonadales</taxon>
        <taxon>Idiomarinaceae</taxon>
        <taxon>Aliidiomarina</taxon>
    </lineage>
</organism>
<protein>
    <submittedName>
        <fullName evidence="4">Prolyl oligopeptidase family serine peptidase</fullName>
    </submittedName>
</protein>
<reference evidence="4 5" key="1">
    <citation type="submission" date="2019-07" db="EMBL/GenBank/DDBJ databases">
        <authorList>
            <person name="Yang M."/>
            <person name="Zhao D."/>
            <person name="Xiang H."/>
        </authorList>
    </citation>
    <scope>NUCLEOTIDE SEQUENCE [LARGE SCALE GENOMIC DNA]</scope>
    <source>
        <strain evidence="4 5">IM1326</strain>
    </source>
</reference>
<dbReference type="Gene3D" id="3.40.50.1820">
    <property type="entry name" value="alpha/beta hydrolase"/>
    <property type="match status" value="1"/>
</dbReference>
<accession>A0A552X1R2</accession>
<dbReference type="PANTHER" id="PTHR42776:SF27">
    <property type="entry name" value="DIPEPTIDYL PEPTIDASE FAMILY MEMBER 6"/>
    <property type="match status" value="1"/>
</dbReference>
<evidence type="ECO:0000256" key="1">
    <source>
        <dbReference type="ARBA" id="ARBA00022801"/>
    </source>
</evidence>
<dbReference type="EMBL" id="VJWL01000002">
    <property type="protein sequence ID" value="TRW48954.1"/>
    <property type="molecule type" value="Genomic_DNA"/>
</dbReference>
<keyword evidence="1" id="KW-0378">Hydrolase</keyword>
<dbReference type="SUPFAM" id="SSF53474">
    <property type="entry name" value="alpha/beta-Hydrolases"/>
    <property type="match status" value="1"/>
</dbReference>
<dbReference type="InterPro" id="IPR001375">
    <property type="entry name" value="Peptidase_S9_cat"/>
</dbReference>
<dbReference type="OrthoDB" id="9812921at2"/>
<dbReference type="GO" id="GO:0006508">
    <property type="term" value="P:proteolysis"/>
    <property type="evidence" value="ECO:0007669"/>
    <property type="project" value="InterPro"/>
</dbReference>
<proteinExistence type="predicted"/>
<feature type="chain" id="PRO_5021715097" evidence="2">
    <location>
        <begin position="24"/>
        <end position="337"/>
    </location>
</feature>
<sequence length="337" mass="38049">MRFLIQSAGLILCLLVSTKVALANDSWALEYNATCYTAPYDTYENFIESFVQRNNNPRYDRAYFESEFPEERFRKLRFELDCRWLIYRSGNAMVGGFAVFPREFDGEKLPVIIYNRAGHGPTNAVGFVDIFKNILPLAEAGYMVIGSQYRGGGGVFSGMSNGQDEYGGRDLNDVLRLIDVAQAIGPADESRVGLYGRARGSMMSFMAARERPTAFKALASAATLSDLEQWVAEWGESDHPASRYIPDYASRGQATLQERSVINWAEELPRTMPILLIHGQRDWNLTMDQSQKLAARLEAIGHPHELITYSHADHQFTNYRGDLSNALIEFFDTHLKP</sequence>
<evidence type="ECO:0000256" key="2">
    <source>
        <dbReference type="SAM" id="SignalP"/>
    </source>
</evidence>
<keyword evidence="5" id="KW-1185">Reference proteome</keyword>
<evidence type="ECO:0000259" key="3">
    <source>
        <dbReference type="Pfam" id="PF00326"/>
    </source>
</evidence>
<dbReference type="Proteomes" id="UP000320359">
    <property type="component" value="Unassembled WGS sequence"/>
</dbReference>
<keyword evidence="2" id="KW-0732">Signal</keyword>
<dbReference type="AlphaFoldDB" id="A0A552X1R2"/>
<gene>
    <name evidence="4" type="ORF">FM042_08210</name>
</gene>
<dbReference type="Pfam" id="PF00326">
    <property type="entry name" value="Peptidase_S9"/>
    <property type="match status" value="1"/>
</dbReference>
<comment type="caution">
    <text evidence="4">The sequence shown here is derived from an EMBL/GenBank/DDBJ whole genome shotgun (WGS) entry which is preliminary data.</text>
</comment>
<dbReference type="RefSeq" id="WP_143235939.1">
    <property type="nucleotide sequence ID" value="NZ_VJWL01000002.1"/>
</dbReference>
<evidence type="ECO:0000313" key="5">
    <source>
        <dbReference type="Proteomes" id="UP000320359"/>
    </source>
</evidence>
<feature type="signal peptide" evidence="2">
    <location>
        <begin position="1"/>
        <end position="23"/>
    </location>
</feature>
<name>A0A552X1R2_9GAMM</name>
<dbReference type="PANTHER" id="PTHR42776">
    <property type="entry name" value="SERINE PEPTIDASE S9 FAMILY MEMBER"/>
    <property type="match status" value="1"/>
</dbReference>
<feature type="domain" description="Peptidase S9 prolyl oligopeptidase catalytic" evidence="3">
    <location>
        <begin position="132"/>
        <end position="336"/>
    </location>
</feature>
<evidence type="ECO:0000313" key="4">
    <source>
        <dbReference type="EMBL" id="TRW48954.1"/>
    </source>
</evidence>
<dbReference type="GO" id="GO:0004252">
    <property type="term" value="F:serine-type endopeptidase activity"/>
    <property type="evidence" value="ECO:0007669"/>
    <property type="project" value="TreeGrafter"/>
</dbReference>
<dbReference type="InterPro" id="IPR029058">
    <property type="entry name" value="AB_hydrolase_fold"/>
</dbReference>